<evidence type="ECO:0000313" key="12">
    <source>
        <dbReference type="EMBL" id="PIT90818.1"/>
    </source>
</evidence>
<reference evidence="13" key="1">
    <citation type="submission" date="2017-09" db="EMBL/GenBank/DDBJ databases">
        <title>Depth-based differentiation of microbial function through sediment-hosted aquifers and enrichment of novel symbionts in the deep terrestrial subsurface.</title>
        <authorList>
            <person name="Probst A.J."/>
            <person name="Ladd B."/>
            <person name="Jarett J.K."/>
            <person name="Geller-Mcgrath D.E."/>
            <person name="Sieber C.M.K."/>
            <person name="Emerson J.B."/>
            <person name="Anantharaman K."/>
            <person name="Thomas B.C."/>
            <person name="Malmstrom R."/>
            <person name="Stieglmeier M."/>
            <person name="Klingl A."/>
            <person name="Woyke T."/>
            <person name="Ryan C.M."/>
            <person name="Banfield J.F."/>
        </authorList>
    </citation>
    <scope>NUCLEOTIDE SEQUENCE [LARGE SCALE GENOMIC DNA]</scope>
</reference>
<dbReference type="PANTHER" id="PTHR47959">
    <property type="entry name" value="ATP-DEPENDENT RNA HELICASE RHLE-RELATED"/>
    <property type="match status" value="1"/>
</dbReference>
<sequence length="406" mass="45709">METQDNKRQRSFKNLSIKDSLLGQLEKLNYQVPTPIQHQLIPIAIKGEDVIGIAQTGTGKTLAFAIPIIQKIADNKGQALVIAPTRELALQIEETFKKIGFAFGLKTVVLIGGTPMGPQIRQIKNRYHVIIATPGRLLDHLTQKTLLLDKVQTLILDEADRMLDMGFEPDIKKIFAQLKDQDLQTMLFSATMPVSIARIANKYLKKPLRIEISPAGSTARDIAQEIFIVTQGKKEDLLKNLLEKNKDSVLIFCRTKFGVKKIAKNLRLWGHTADEIHSNRSLAQRRQALAGFKSGRYKILVATDIASRGIDVTAISLVINYDLPEQPEDYVHRIGRTGRAGLSGKAISFVPPEQKYNIKVIEKLIKTNLPIKTVQGITQQPDTSNFVSQKKSRQKRRRSFSKKYRR</sequence>
<dbReference type="InterPro" id="IPR000629">
    <property type="entry name" value="RNA-helicase_DEAD-box_CS"/>
</dbReference>
<dbReference type="InterPro" id="IPR001650">
    <property type="entry name" value="Helicase_C-like"/>
</dbReference>
<dbReference type="InterPro" id="IPR011545">
    <property type="entry name" value="DEAD/DEAH_box_helicase_dom"/>
</dbReference>
<evidence type="ECO:0000256" key="3">
    <source>
        <dbReference type="ARBA" id="ARBA00022806"/>
    </source>
</evidence>
<accession>A0A2M6WDF6</accession>
<evidence type="ECO:0000256" key="5">
    <source>
        <dbReference type="ARBA" id="ARBA00038437"/>
    </source>
</evidence>
<dbReference type="SMART" id="SM00490">
    <property type="entry name" value="HELICc"/>
    <property type="match status" value="1"/>
</dbReference>
<dbReference type="PROSITE" id="PS00039">
    <property type="entry name" value="DEAD_ATP_HELICASE"/>
    <property type="match status" value="1"/>
</dbReference>
<evidence type="ECO:0000256" key="2">
    <source>
        <dbReference type="ARBA" id="ARBA00022801"/>
    </source>
</evidence>
<feature type="short sequence motif" description="Q motif" evidence="6">
    <location>
        <begin position="10"/>
        <end position="38"/>
    </location>
</feature>
<evidence type="ECO:0000256" key="1">
    <source>
        <dbReference type="ARBA" id="ARBA00022741"/>
    </source>
</evidence>
<keyword evidence="1 7" id="KW-0547">Nucleotide-binding</keyword>
<feature type="compositionally biased region" description="Basic residues" evidence="8">
    <location>
        <begin position="390"/>
        <end position="406"/>
    </location>
</feature>
<dbReference type="InterPro" id="IPR027417">
    <property type="entry name" value="P-loop_NTPase"/>
</dbReference>
<feature type="domain" description="Helicase ATP-binding" evidence="9">
    <location>
        <begin position="41"/>
        <end position="210"/>
    </location>
</feature>
<evidence type="ECO:0000256" key="8">
    <source>
        <dbReference type="SAM" id="MobiDB-lite"/>
    </source>
</evidence>
<dbReference type="Proteomes" id="UP000230543">
    <property type="component" value="Unassembled WGS sequence"/>
</dbReference>
<comment type="similarity">
    <text evidence="5 7">Belongs to the DEAD box helicase family.</text>
</comment>
<dbReference type="SMART" id="SM00487">
    <property type="entry name" value="DEXDc"/>
    <property type="match status" value="1"/>
</dbReference>
<dbReference type="CDD" id="cd18787">
    <property type="entry name" value="SF2_C_DEAD"/>
    <property type="match status" value="1"/>
</dbReference>
<keyword evidence="3 7" id="KW-0347">Helicase</keyword>
<evidence type="ECO:0000256" key="7">
    <source>
        <dbReference type="RuleBase" id="RU000492"/>
    </source>
</evidence>
<dbReference type="Pfam" id="PF00271">
    <property type="entry name" value="Helicase_C"/>
    <property type="match status" value="1"/>
</dbReference>
<dbReference type="PROSITE" id="PS51192">
    <property type="entry name" value="HELICASE_ATP_BIND_1"/>
    <property type="match status" value="1"/>
</dbReference>
<name>A0A2M6WDF6_9BACT</name>
<evidence type="ECO:0000313" key="13">
    <source>
        <dbReference type="Proteomes" id="UP000230543"/>
    </source>
</evidence>
<dbReference type="GO" id="GO:0003676">
    <property type="term" value="F:nucleic acid binding"/>
    <property type="evidence" value="ECO:0007669"/>
    <property type="project" value="InterPro"/>
</dbReference>
<feature type="domain" description="DEAD-box RNA helicase Q" evidence="11">
    <location>
        <begin position="10"/>
        <end position="38"/>
    </location>
</feature>
<dbReference type="GO" id="GO:0003724">
    <property type="term" value="F:RNA helicase activity"/>
    <property type="evidence" value="ECO:0007669"/>
    <property type="project" value="InterPro"/>
</dbReference>
<proteinExistence type="inferred from homology"/>
<dbReference type="PROSITE" id="PS51194">
    <property type="entry name" value="HELICASE_CTER"/>
    <property type="match status" value="1"/>
</dbReference>
<evidence type="ECO:0000259" key="11">
    <source>
        <dbReference type="PROSITE" id="PS51195"/>
    </source>
</evidence>
<dbReference type="PROSITE" id="PS51195">
    <property type="entry name" value="Q_MOTIF"/>
    <property type="match status" value="1"/>
</dbReference>
<dbReference type="PANTHER" id="PTHR47959:SF13">
    <property type="entry name" value="ATP-DEPENDENT RNA HELICASE RHLE"/>
    <property type="match status" value="1"/>
</dbReference>
<dbReference type="InterPro" id="IPR014014">
    <property type="entry name" value="RNA_helicase_DEAD_Q_motif"/>
</dbReference>
<dbReference type="GO" id="GO:0005829">
    <property type="term" value="C:cytosol"/>
    <property type="evidence" value="ECO:0007669"/>
    <property type="project" value="TreeGrafter"/>
</dbReference>
<dbReference type="InterPro" id="IPR014001">
    <property type="entry name" value="Helicase_ATP-bd"/>
</dbReference>
<comment type="caution">
    <text evidence="12">The sequence shown here is derived from an EMBL/GenBank/DDBJ whole genome shotgun (WGS) entry which is preliminary data.</text>
</comment>
<evidence type="ECO:0000259" key="9">
    <source>
        <dbReference type="PROSITE" id="PS51192"/>
    </source>
</evidence>
<dbReference type="InterPro" id="IPR050079">
    <property type="entry name" value="DEAD_box_RNA_helicase"/>
</dbReference>
<gene>
    <name evidence="12" type="ORF">COU22_00090</name>
</gene>
<evidence type="ECO:0008006" key="14">
    <source>
        <dbReference type="Google" id="ProtNLM"/>
    </source>
</evidence>
<evidence type="ECO:0000256" key="4">
    <source>
        <dbReference type="ARBA" id="ARBA00022840"/>
    </source>
</evidence>
<dbReference type="Gene3D" id="3.40.50.300">
    <property type="entry name" value="P-loop containing nucleotide triphosphate hydrolases"/>
    <property type="match status" value="2"/>
</dbReference>
<feature type="region of interest" description="Disordered" evidence="8">
    <location>
        <begin position="381"/>
        <end position="406"/>
    </location>
</feature>
<keyword evidence="4 7" id="KW-0067">ATP-binding</keyword>
<dbReference type="AlphaFoldDB" id="A0A2M6WDF6"/>
<dbReference type="Pfam" id="PF00270">
    <property type="entry name" value="DEAD"/>
    <property type="match status" value="1"/>
</dbReference>
<evidence type="ECO:0000256" key="6">
    <source>
        <dbReference type="PROSITE-ProRule" id="PRU00552"/>
    </source>
</evidence>
<dbReference type="SUPFAM" id="SSF52540">
    <property type="entry name" value="P-loop containing nucleoside triphosphate hydrolases"/>
    <property type="match status" value="1"/>
</dbReference>
<feature type="domain" description="Helicase C-terminal" evidence="10">
    <location>
        <begin position="233"/>
        <end position="385"/>
    </location>
</feature>
<dbReference type="CDD" id="cd00268">
    <property type="entry name" value="DEADc"/>
    <property type="match status" value="1"/>
</dbReference>
<dbReference type="EMBL" id="PFBO01000007">
    <property type="protein sequence ID" value="PIT90818.1"/>
    <property type="molecule type" value="Genomic_DNA"/>
</dbReference>
<dbReference type="InterPro" id="IPR044742">
    <property type="entry name" value="DEAD/DEAH_RhlB"/>
</dbReference>
<dbReference type="GO" id="GO:0005524">
    <property type="term" value="F:ATP binding"/>
    <property type="evidence" value="ECO:0007669"/>
    <property type="project" value="UniProtKB-KW"/>
</dbReference>
<evidence type="ECO:0000259" key="10">
    <source>
        <dbReference type="PROSITE" id="PS51194"/>
    </source>
</evidence>
<organism evidence="12 13">
    <name type="scientific">Candidatus Komeilibacteria bacterium CG10_big_fil_rev_8_21_14_0_10_41_13</name>
    <dbReference type="NCBI Taxonomy" id="1974476"/>
    <lineage>
        <taxon>Bacteria</taxon>
        <taxon>Candidatus Komeiliibacteriota</taxon>
    </lineage>
</organism>
<dbReference type="GO" id="GO:0016787">
    <property type="term" value="F:hydrolase activity"/>
    <property type="evidence" value="ECO:0007669"/>
    <property type="project" value="UniProtKB-KW"/>
</dbReference>
<keyword evidence="2 7" id="KW-0378">Hydrolase</keyword>
<protein>
    <recommendedName>
        <fullName evidence="14">DEAD/DEAH box helicase</fullName>
    </recommendedName>
</protein>